<evidence type="ECO:0000256" key="4">
    <source>
        <dbReference type="ARBA" id="ARBA00022741"/>
    </source>
</evidence>
<reference evidence="11 12" key="1">
    <citation type="submission" date="2015-04" db="EMBL/GenBank/DDBJ databases">
        <title>Buchnera aphidicola assembly.</title>
        <authorList>
            <person name="Zhang Y."/>
        </authorList>
    </citation>
    <scope>NUCLEOTIDE SEQUENCE [LARGE SCALE GENOMIC DNA]</scope>
    <source>
        <strain evidence="11 12">SC</strain>
    </source>
</reference>
<evidence type="ECO:0000313" key="12">
    <source>
        <dbReference type="Proteomes" id="UP000077654"/>
    </source>
</evidence>
<dbReference type="PATRIC" id="fig|118110.3.peg.539"/>
<name>A0A172WE69_BUCSC</name>
<feature type="site" description="Transition state stabilizer" evidence="9">
    <location>
        <position position="18"/>
    </location>
</feature>
<feature type="binding site" evidence="9">
    <location>
        <position position="10"/>
    </location>
    <ligand>
        <name>substrate</name>
    </ligand>
</feature>
<dbReference type="InterPro" id="IPR014729">
    <property type="entry name" value="Rossmann-like_a/b/a_fold"/>
</dbReference>
<keyword evidence="6 9" id="KW-0460">Magnesium</keyword>
<dbReference type="UniPathway" id="UPA00241">
    <property type="reaction ID" value="UER00355"/>
</dbReference>
<keyword evidence="1 9" id="KW-0963">Cytoplasm</keyword>
<dbReference type="PRINTS" id="PR01020">
    <property type="entry name" value="LPSBIOSNTHSS"/>
</dbReference>
<comment type="function">
    <text evidence="9">Reversibly transfers an adenylyl group from ATP to 4'-phosphopantetheine, yielding dephospho-CoA (dPCoA) and pyrophosphate.</text>
</comment>
<dbReference type="SUPFAM" id="SSF52374">
    <property type="entry name" value="Nucleotidylyl transferase"/>
    <property type="match status" value="1"/>
</dbReference>
<keyword evidence="2 9" id="KW-0808">Transferase</keyword>
<keyword evidence="12" id="KW-1185">Reference proteome</keyword>
<comment type="pathway">
    <text evidence="9">Cofactor biosynthesis; coenzyme A biosynthesis; CoA from (R)-pantothenate: step 4/5.</text>
</comment>
<feature type="binding site" evidence="9">
    <location>
        <position position="42"/>
    </location>
    <ligand>
        <name>substrate</name>
    </ligand>
</feature>
<dbReference type="RefSeq" id="WP_075474405.1">
    <property type="nucleotide sequence ID" value="NZ_CP011299.1"/>
</dbReference>
<dbReference type="Pfam" id="PF01467">
    <property type="entry name" value="CTP_transf_like"/>
    <property type="match status" value="1"/>
</dbReference>
<dbReference type="EC" id="2.7.7.3" evidence="9"/>
<evidence type="ECO:0000256" key="2">
    <source>
        <dbReference type="ARBA" id="ARBA00022679"/>
    </source>
</evidence>
<dbReference type="OrthoDB" id="9806661at2"/>
<gene>
    <name evidence="9" type="primary">coaD</name>
    <name evidence="11" type="ORF">XW81_02715</name>
</gene>
<dbReference type="GO" id="GO:0005737">
    <property type="term" value="C:cytoplasm"/>
    <property type="evidence" value="ECO:0007669"/>
    <property type="project" value="UniProtKB-SubCell"/>
</dbReference>
<keyword evidence="5 9" id="KW-0067">ATP-binding</keyword>
<evidence type="ECO:0000256" key="7">
    <source>
        <dbReference type="ARBA" id="ARBA00022993"/>
    </source>
</evidence>
<comment type="subunit">
    <text evidence="9">Homohexamer.</text>
</comment>
<organism evidence="11 12">
    <name type="scientific">Buchnera aphidicola subsp. Schlechtendalia chinensis</name>
    <dbReference type="NCBI Taxonomy" id="118110"/>
    <lineage>
        <taxon>Bacteria</taxon>
        <taxon>Pseudomonadati</taxon>
        <taxon>Pseudomonadota</taxon>
        <taxon>Gammaproteobacteria</taxon>
        <taxon>Enterobacterales</taxon>
        <taxon>Erwiniaceae</taxon>
        <taxon>Buchnera</taxon>
    </lineage>
</organism>
<comment type="subcellular location">
    <subcellularLocation>
        <location evidence="9">Cytoplasm</location>
    </subcellularLocation>
</comment>
<dbReference type="PANTHER" id="PTHR21342">
    <property type="entry name" value="PHOSPHOPANTETHEINE ADENYLYLTRANSFERASE"/>
    <property type="match status" value="1"/>
</dbReference>
<dbReference type="GO" id="GO:0004595">
    <property type="term" value="F:pantetheine-phosphate adenylyltransferase activity"/>
    <property type="evidence" value="ECO:0007669"/>
    <property type="project" value="UniProtKB-UniRule"/>
</dbReference>
<keyword evidence="7 9" id="KW-0173">Coenzyme A biosynthesis</keyword>
<keyword evidence="3 9" id="KW-0548">Nucleotidyltransferase</keyword>
<dbReference type="InterPro" id="IPR001980">
    <property type="entry name" value="PPAT"/>
</dbReference>
<accession>A0A172WE69</accession>
<dbReference type="Gene3D" id="3.40.50.620">
    <property type="entry name" value="HUPs"/>
    <property type="match status" value="1"/>
</dbReference>
<proteinExistence type="inferred from homology"/>
<comment type="similarity">
    <text evidence="9">Belongs to the bacterial CoaD family.</text>
</comment>
<feature type="binding site" evidence="9">
    <location>
        <begin position="125"/>
        <end position="131"/>
    </location>
    <ligand>
        <name>ATP</name>
        <dbReference type="ChEBI" id="CHEBI:30616"/>
    </ligand>
</feature>
<dbReference type="EMBL" id="CP011299">
    <property type="protein sequence ID" value="ANF17276.1"/>
    <property type="molecule type" value="Genomic_DNA"/>
</dbReference>
<dbReference type="Proteomes" id="UP000077654">
    <property type="component" value="Chromosome"/>
</dbReference>
<dbReference type="AlphaFoldDB" id="A0A172WE69"/>
<feature type="binding site" evidence="9">
    <location>
        <begin position="90"/>
        <end position="92"/>
    </location>
    <ligand>
        <name>ATP</name>
        <dbReference type="ChEBI" id="CHEBI:30616"/>
    </ligand>
</feature>
<dbReference type="HAMAP" id="MF_00151">
    <property type="entry name" value="PPAT_bact"/>
    <property type="match status" value="1"/>
</dbReference>
<evidence type="ECO:0000313" key="11">
    <source>
        <dbReference type="EMBL" id="ANF17276.1"/>
    </source>
</evidence>
<dbReference type="NCBIfam" id="TIGR01510">
    <property type="entry name" value="coaD_prev_kdtB"/>
    <property type="match status" value="1"/>
</dbReference>
<comment type="catalytic activity">
    <reaction evidence="8 9">
        <text>(R)-4'-phosphopantetheine + ATP + H(+) = 3'-dephospho-CoA + diphosphate</text>
        <dbReference type="Rhea" id="RHEA:19801"/>
        <dbReference type="ChEBI" id="CHEBI:15378"/>
        <dbReference type="ChEBI" id="CHEBI:30616"/>
        <dbReference type="ChEBI" id="CHEBI:33019"/>
        <dbReference type="ChEBI" id="CHEBI:57328"/>
        <dbReference type="ChEBI" id="CHEBI:61723"/>
        <dbReference type="EC" id="2.7.7.3"/>
    </reaction>
</comment>
<feature type="binding site" evidence="9">
    <location>
        <position position="18"/>
    </location>
    <ligand>
        <name>ATP</name>
        <dbReference type="ChEBI" id="CHEBI:30616"/>
    </ligand>
</feature>
<feature type="binding site" evidence="9">
    <location>
        <position position="100"/>
    </location>
    <ligand>
        <name>ATP</name>
        <dbReference type="ChEBI" id="CHEBI:30616"/>
    </ligand>
</feature>
<evidence type="ECO:0000259" key="10">
    <source>
        <dbReference type="Pfam" id="PF01467"/>
    </source>
</evidence>
<dbReference type="GO" id="GO:0015937">
    <property type="term" value="P:coenzyme A biosynthetic process"/>
    <property type="evidence" value="ECO:0007669"/>
    <property type="project" value="UniProtKB-UniRule"/>
</dbReference>
<dbReference type="PANTHER" id="PTHR21342:SF1">
    <property type="entry name" value="PHOSPHOPANTETHEINE ADENYLYLTRANSFERASE"/>
    <property type="match status" value="1"/>
</dbReference>
<protein>
    <recommendedName>
        <fullName evidence="9">Phosphopantetheine adenylyltransferase</fullName>
        <ecNumber evidence="9">2.7.7.3</ecNumber>
    </recommendedName>
    <alternativeName>
        <fullName evidence="9">Dephospho-CoA pyrophosphorylase</fullName>
    </alternativeName>
    <alternativeName>
        <fullName evidence="9">Pantetheine-phosphate adenylyltransferase</fullName>
        <shortName evidence="9">PPAT</shortName>
    </alternativeName>
</protein>
<comment type="cofactor">
    <cofactor evidence="9">
        <name>Mg(2+)</name>
        <dbReference type="ChEBI" id="CHEBI:18420"/>
    </cofactor>
</comment>
<dbReference type="STRING" id="118110.XW81_02715"/>
<sequence length="162" mass="18826">MKKKAIFSGTFDPITYGHLDILKRAVKIFDFIIIAIFENSNKNPLFSMQERIKLVQISTKKIKSIKKIVGFDNLLIHVARSENVNHIVRGIRTPLDFEYERNMFNVNQKLNPKLEHIFFFSSQKYSCISSSLIKEIAKYGGSTKNYVPKSVHLSLLNKYKIR</sequence>
<evidence type="ECO:0000256" key="8">
    <source>
        <dbReference type="ARBA" id="ARBA00029346"/>
    </source>
</evidence>
<evidence type="ECO:0000256" key="1">
    <source>
        <dbReference type="ARBA" id="ARBA00022490"/>
    </source>
</evidence>
<feature type="domain" description="Cytidyltransferase-like" evidence="10">
    <location>
        <begin position="6"/>
        <end position="135"/>
    </location>
</feature>
<dbReference type="NCBIfam" id="TIGR00125">
    <property type="entry name" value="cyt_tran_rel"/>
    <property type="match status" value="1"/>
</dbReference>
<feature type="binding site" evidence="9">
    <location>
        <begin position="10"/>
        <end position="11"/>
    </location>
    <ligand>
        <name>ATP</name>
        <dbReference type="ChEBI" id="CHEBI:30616"/>
    </ligand>
</feature>
<evidence type="ECO:0000256" key="5">
    <source>
        <dbReference type="ARBA" id="ARBA00022840"/>
    </source>
</evidence>
<evidence type="ECO:0000256" key="9">
    <source>
        <dbReference type="HAMAP-Rule" id="MF_00151"/>
    </source>
</evidence>
<dbReference type="InterPro" id="IPR004821">
    <property type="entry name" value="Cyt_trans-like"/>
</dbReference>
<feature type="binding site" evidence="9">
    <location>
        <position position="89"/>
    </location>
    <ligand>
        <name>substrate</name>
    </ligand>
</feature>
<feature type="binding site" evidence="9">
    <location>
        <position position="75"/>
    </location>
    <ligand>
        <name>substrate</name>
    </ligand>
</feature>
<dbReference type="GO" id="GO:0005524">
    <property type="term" value="F:ATP binding"/>
    <property type="evidence" value="ECO:0007669"/>
    <property type="project" value="UniProtKB-KW"/>
</dbReference>
<evidence type="ECO:0000256" key="3">
    <source>
        <dbReference type="ARBA" id="ARBA00022695"/>
    </source>
</evidence>
<evidence type="ECO:0000256" key="6">
    <source>
        <dbReference type="ARBA" id="ARBA00022842"/>
    </source>
</evidence>
<keyword evidence="4 9" id="KW-0547">Nucleotide-binding</keyword>